<protein>
    <submittedName>
        <fullName evidence="12">Cytochrome P450</fullName>
    </submittedName>
</protein>
<dbReference type="GO" id="GO:0004497">
    <property type="term" value="F:monooxygenase activity"/>
    <property type="evidence" value="ECO:0007669"/>
    <property type="project" value="UniProtKB-KW"/>
</dbReference>
<sequence length="511" mass="58722">MMTFRASYVAIVIGSLLLARIVLTKRRTRKPLPPGPRADPIIGHLRKIPPPHQISEVFHEWAKKYGDVMYLEVLSRKMIILDTLEAANDLLEKRSSIYSCRPNFVIFNMMGWERNLLALQYGKRFLLHRKLLQNYFGRQESMVFNPISYEESIIMVKRLMDNPTDYDKIIERYMTRIVAKIAYGYSITDDNDPFSVLAYKVGEMGHNSGPPASTPVDFFPWLADFPSWFPGTYYAEYARKWRSLTHEFINYPFNFATKQLSEGKAQPSFVSRHISNMETQDIEDQEDYMEDIKNAASVLYAAGVETSWGTLGVFLIAMVLHPEYQAKAQAEIDAVCGHDRLPTFEDHESLPYIEYIMREVMRWRPVVPMGIPHRSLEDDVYNGMFIPAGSIVFANIRGMGLHEHIYKDATRFNPDRFIPKSQGGREEPYLSPFGFGRRICPGRFLAESTLWITIAMILATCNIGKAKDTNGIEITPEVEFDSGLVDHLKPFNFTLVPRTAKARAIVEKLQR</sequence>
<name>A0A6A4I8B6_9AGAR</name>
<dbReference type="PANTHER" id="PTHR46300">
    <property type="entry name" value="P450, PUTATIVE (EUROFUNG)-RELATED-RELATED"/>
    <property type="match status" value="1"/>
</dbReference>
<keyword evidence="6 10" id="KW-0560">Oxidoreductase</keyword>
<evidence type="ECO:0000256" key="7">
    <source>
        <dbReference type="ARBA" id="ARBA00023004"/>
    </source>
</evidence>
<evidence type="ECO:0000256" key="8">
    <source>
        <dbReference type="ARBA" id="ARBA00023033"/>
    </source>
</evidence>
<dbReference type="InterPro" id="IPR050364">
    <property type="entry name" value="Cytochrome_P450_fung"/>
</dbReference>
<dbReference type="SUPFAM" id="SSF48264">
    <property type="entry name" value="Cytochrome P450"/>
    <property type="match status" value="1"/>
</dbReference>
<dbReference type="PROSITE" id="PS00086">
    <property type="entry name" value="CYTOCHROME_P450"/>
    <property type="match status" value="1"/>
</dbReference>
<keyword evidence="11" id="KW-1133">Transmembrane helix</keyword>
<comment type="similarity">
    <text evidence="3 10">Belongs to the cytochrome P450 family.</text>
</comment>
<dbReference type="InterPro" id="IPR001128">
    <property type="entry name" value="Cyt_P450"/>
</dbReference>
<keyword evidence="5 9" id="KW-0479">Metal-binding</keyword>
<evidence type="ECO:0000313" key="12">
    <source>
        <dbReference type="EMBL" id="KAE9405307.1"/>
    </source>
</evidence>
<evidence type="ECO:0000313" key="13">
    <source>
        <dbReference type="Proteomes" id="UP000799118"/>
    </source>
</evidence>
<dbReference type="GO" id="GO:0005506">
    <property type="term" value="F:iron ion binding"/>
    <property type="evidence" value="ECO:0007669"/>
    <property type="project" value="InterPro"/>
</dbReference>
<organism evidence="12 13">
    <name type="scientific">Gymnopus androsaceus JB14</name>
    <dbReference type="NCBI Taxonomy" id="1447944"/>
    <lineage>
        <taxon>Eukaryota</taxon>
        <taxon>Fungi</taxon>
        <taxon>Dikarya</taxon>
        <taxon>Basidiomycota</taxon>
        <taxon>Agaricomycotina</taxon>
        <taxon>Agaricomycetes</taxon>
        <taxon>Agaricomycetidae</taxon>
        <taxon>Agaricales</taxon>
        <taxon>Marasmiineae</taxon>
        <taxon>Omphalotaceae</taxon>
        <taxon>Gymnopus</taxon>
    </lineage>
</organism>
<dbReference type="GO" id="GO:0016705">
    <property type="term" value="F:oxidoreductase activity, acting on paired donors, with incorporation or reduction of molecular oxygen"/>
    <property type="evidence" value="ECO:0007669"/>
    <property type="project" value="InterPro"/>
</dbReference>
<evidence type="ECO:0000256" key="6">
    <source>
        <dbReference type="ARBA" id="ARBA00023002"/>
    </source>
</evidence>
<comment type="pathway">
    <text evidence="2">Secondary metabolite biosynthesis.</text>
</comment>
<dbReference type="InterPro" id="IPR002401">
    <property type="entry name" value="Cyt_P450_E_grp-I"/>
</dbReference>
<keyword evidence="7 9" id="KW-0408">Iron</keyword>
<dbReference type="Proteomes" id="UP000799118">
    <property type="component" value="Unassembled WGS sequence"/>
</dbReference>
<feature type="transmembrane region" description="Helical" evidence="11">
    <location>
        <begin position="6"/>
        <end position="23"/>
    </location>
</feature>
<dbReference type="Pfam" id="PF00067">
    <property type="entry name" value="p450"/>
    <property type="match status" value="1"/>
</dbReference>
<dbReference type="OrthoDB" id="2789670at2759"/>
<keyword evidence="8 10" id="KW-0503">Monooxygenase</keyword>
<evidence type="ECO:0000256" key="3">
    <source>
        <dbReference type="ARBA" id="ARBA00010617"/>
    </source>
</evidence>
<dbReference type="PRINTS" id="PR00385">
    <property type="entry name" value="P450"/>
</dbReference>
<evidence type="ECO:0000256" key="5">
    <source>
        <dbReference type="ARBA" id="ARBA00022723"/>
    </source>
</evidence>
<dbReference type="InterPro" id="IPR036396">
    <property type="entry name" value="Cyt_P450_sf"/>
</dbReference>
<evidence type="ECO:0000256" key="4">
    <source>
        <dbReference type="ARBA" id="ARBA00022617"/>
    </source>
</evidence>
<keyword evidence="13" id="KW-1185">Reference proteome</keyword>
<accession>A0A6A4I8B6</accession>
<gene>
    <name evidence="12" type="ORF">BT96DRAFT_916250</name>
</gene>
<keyword evidence="4 9" id="KW-0349">Heme</keyword>
<dbReference type="PRINTS" id="PR00463">
    <property type="entry name" value="EP450I"/>
</dbReference>
<dbReference type="Gene3D" id="1.10.630.10">
    <property type="entry name" value="Cytochrome P450"/>
    <property type="match status" value="1"/>
</dbReference>
<evidence type="ECO:0000256" key="11">
    <source>
        <dbReference type="SAM" id="Phobius"/>
    </source>
</evidence>
<feature type="binding site" description="axial binding residue" evidence="9">
    <location>
        <position position="440"/>
    </location>
    <ligand>
        <name>heme</name>
        <dbReference type="ChEBI" id="CHEBI:30413"/>
    </ligand>
    <ligandPart>
        <name>Fe</name>
        <dbReference type="ChEBI" id="CHEBI:18248"/>
    </ligandPart>
</feature>
<evidence type="ECO:0000256" key="1">
    <source>
        <dbReference type="ARBA" id="ARBA00001971"/>
    </source>
</evidence>
<dbReference type="InterPro" id="IPR017972">
    <property type="entry name" value="Cyt_P450_CS"/>
</dbReference>
<dbReference type="PANTHER" id="PTHR46300:SF5">
    <property type="entry name" value="CYTOCHROME P450"/>
    <property type="match status" value="1"/>
</dbReference>
<dbReference type="AlphaFoldDB" id="A0A6A4I8B6"/>
<dbReference type="CDD" id="cd11065">
    <property type="entry name" value="CYP64-like"/>
    <property type="match status" value="1"/>
</dbReference>
<reference evidence="12" key="1">
    <citation type="journal article" date="2019" name="Environ. Microbiol.">
        <title>Fungal ecological strategies reflected in gene transcription - a case study of two litter decomposers.</title>
        <authorList>
            <person name="Barbi F."/>
            <person name="Kohler A."/>
            <person name="Barry K."/>
            <person name="Baskaran P."/>
            <person name="Daum C."/>
            <person name="Fauchery L."/>
            <person name="Ihrmark K."/>
            <person name="Kuo A."/>
            <person name="LaButti K."/>
            <person name="Lipzen A."/>
            <person name="Morin E."/>
            <person name="Grigoriev I.V."/>
            <person name="Henrissat B."/>
            <person name="Lindahl B."/>
            <person name="Martin F."/>
        </authorList>
    </citation>
    <scope>NUCLEOTIDE SEQUENCE</scope>
    <source>
        <strain evidence="12">JB14</strain>
    </source>
</reference>
<evidence type="ECO:0000256" key="10">
    <source>
        <dbReference type="RuleBase" id="RU000461"/>
    </source>
</evidence>
<proteinExistence type="inferred from homology"/>
<evidence type="ECO:0000256" key="9">
    <source>
        <dbReference type="PIRSR" id="PIRSR602401-1"/>
    </source>
</evidence>
<dbReference type="GO" id="GO:0020037">
    <property type="term" value="F:heme binding"/>
    <property type="evidence" value="ECO:0007669"/>
    <property type="project" value="InterPro"/>
</dbReference>
<dbReference type="EMBL" id="ML769410">
    <property type="protein sequence ID" value="KAE9405307.1"/>
    <property type="molecule type" value="Genomic_DNA"/>
</dbReference>
<evidence type="ECO:0000256" key="2">
    <source>
        <dbReference type="ARBA" id="ARBA00005179"/>
    </source>
</evidence>
<keyword evidence="11" id="KW-0472">Membrane</keyword>
<keyword evidence="11" id="KW-0812">Transmembrane</keyword>
<comment type="cofactor">
    <cofactor evidence="1 9">
        <name>heme</name>
        <dbReference type="ChEBI" id="CHEBI:30413"/>
    </cofactor>
</comment>